<gene>
    <name evidence="5" type="ORF">Fot_11056</name>
</gene>
<evidence type="ECO:0000313" key="6">
    <source>
        <dbReference type="Proteomes" id="UP001604277"/>
    </source>
</evidence>
<evidence type="ECO:0000256" key="2">
    <source>
        <dbReference type="ARBA" id="ARBA00022729"/>
    </source>
</evidence>
<proteinExistence type="predicted"/>
<dbReference type="InterPro" id="IPR053211">
    <property type="entry name" value="DNA_repair-toleration"/>
</dbReference>
<dbReference type="Pfam" id="PF00560">
    <property type="entry name" value="LRR_1"/>
    <property type="match status" value="1"/>
</dbReference>
<dbReference type="InterPro" id="IPR013210">
    <property type="entry name" value="LRR_N_plant-typ"/>
</dbReference>
<keyword evidence="1" id="KW-0433">Leucine-rich repeat</keyword>
<dbReference type="EMBL" id="JBFOLJ010000003">
    <property type="protein sequence ID" value="KAL2549526.1"/>
    <property type="molecule type" value="Genomic_DNA"/>
</dbReference>
<name>A0ABD1WIK7_9LAMI</name>
<sequence>MQKAADGANQTDRAALLAFKDGITDDPFEVLRSWNESRLRILWLRNNSLDGEIPTSLSNCSSHMGVQLSRNSLIGRIPREFGSLSNLRLIRAALNNRRGSIPPPFGNLVVS</sequence>
<keyword evidence="2" id="KW-0732">Signal</keyword>
<dbReference type="AlphaFoldDB" id="A0ABD1WIK7"/>
<dbReference type="Gene3D" id="3.80.10.10">
    <property type="entry name" value="Ribonuclease Inhibitor"/>
    <property type="match status" value="1"/>
</dbReference>
<comment type="caution">
    <text evidence="5">The sequence shown here is derived from an EMBL/GenBank/DDBJ whole genome shotgun (WGS) entry which is preliminary data.</text>
</comment>
<organism evidence="5 6">
    <name type="scientific">Forsythia ovata</name>
    <dbReference type="NCBI Taxonomy" id="205694"/>
    <lineage>
        <taxon>Eukaryota</taxon>
        <taxon>Viridiplantae</taxon>
        <taxon>Streptophyta</taxon>
        <taxon>Embryophyta</taxon>
        <taxon>Tracheophyta</taxon>
        <taxon>Spermatophyta</taxon>
        <taxon>Magnoliopsida</taxon>
        <taxon>eudicotyledons</taxon>
        <taxon>Gunneridae</taxon>
        <taxon>Pentapetalae</taxon>
        <taxon>asterids</taxon>
        <taxon>lamiids</taxon>
        <taxon>Lamiales</taxon>
        <taxon>Oleaceae</taxon>
        <taxon>Forsythieae</taxon>
        <taxon>Forsythia</taxon>
    </lineage>
</organism>
<accession>A0ABD1WIK7</accession>
<dbReference type="PANTHER" id="PTHR48060:SF21">
    <property type="entry name" value="L DOMAIN-LIKE PROTEIN"/>
    <property type="match status" value="1"/>
</dbReference>
<dbReference type="InterPro" id="IPR032675">
    <property type="entry name" value="LRR_dom_sf"/>
</dbReference>
<dbReference type="Pfam" id="PF08263">
    <property type="entry name" value="LRRNT_2"/>
    <property type="match status" value="1"/>
</dbReference>
<keyword evidence="6" id="KW-1185">Reference proteome</keyword>
<evidence type="ECO:0000259" key="4">
    <source>
        <dbReference type="Pfam" id="PF08263"/>
    </source>
</evidence>
<evidence type="ECO:0000256" key="1">
    <source>
        <dbReference type="ARBA" id="ARBA00022614"/>
    </source>
</evidence>
<evidence type="ECO:0000256" key="3">
    <source>
        <dbReference type="ARBA" id="ARBA00022737"/>
    </source>
</evidence>
<dbReference type="InterPro" id="IPR001611">
    <property type="entry name" value="Leu-rich_rpt"/>
</dbReference>
<dbReference type="Proteomes" id="UP001604277">
    <property type="component" value="Unassembled WGS sequence"/>
</dbReference>
<feature type="domain" description="Leucine-rich repeat-containing N-terminal plant-type" evidence="4">
    <location>
        <begin position="10"/>
        <end position="37"/>
    </location>
</feature>
<evidence type="ECO:0000313" key="5">
    <source>
        <dbReference type="EMBL" id="KAL2549526.1"/>
    </source>
</evidence>
<dbReference type="SUPFAM" id="SSF52058">
    <property type="entry name" value="L domain-like"/>
    <property type="match status" value="1"/>
</dbReference>
<protein>
    <submittedName>
        <fullName evidence="5">LRR receptor-like serine/threonine-protein kinase EFR</fullName>
    </submittedName>
</protein>
<reference evidence="6" key="1">
    <citation type="submission" date="2024-07" db="EMBL/GenBank/DDBJ databases">
        <title>Two chromosome-level genome assemblies of Korean endemic species Abeliophyllum distichum and Forsythia ovata (Oleaceae).</title>
        <authorList>
            <person name="Jang H."/>
        </authorList>
    </citation>
    <scope>NUCLEOTIDE SEQUENCE [LARGE SCALE GENOMIC DNA]</scope>
</reference>
<keyword evidence="3" id="KW-0677">Repeat</keyword>
<dbReference type="PANTHER" id="PTHR48060">
    <property type="entry name" value="DNA DAMAGE-REPAIR/TOLERATION PROTEIN DRT100"/>
    <property type="match status" value="1"/>
</dbReference>